<dbReference type="SMART" id="SM01130">
    <property type="entry name" value="DHDPS"/>
    <property type="match status" value="1"/>
</dbReference>
<proteinExistence type="inferred from homology"/>
<accession>A0ABU0GD54</accession>
<comment type="caution">
    <text evidence="4">The sequence shown here is derived from an EMBL/GenBank/DDBJ whole genome shotgun (WGS) entry which is preliminary data.</text>
</comment>
<evidence type="ECO:0000313" key="4">
    <source>
        <dbReference type="EMBL" id="MDQ0423281.1"/>
    </source>
</evidence>
<dbReference type="RefSeq" id="WP_307376961.1">
    <property type="nucleotide sequence ID" value="NZ_JAUSUW010000018.1"/>
</dbReference>
<reference evidence="4 5" key="1">
    <citation type="submission" date="2023-07" db="EMBL/GenBank/DDBJ databases">
        <title>Genomic Encyclopedia of Type Strains, Phase IV (KMG-IV): sequencing the most valuable type-strain genomes for metagenomic binning, comparative biology and taxonomic classification.</title>
        <authorList>
            <person name="Goeker M."/>
        </authorList>
    </citation>
    <scope>NUCLEOTIDE SEQUENCE [LARGE SCALE GENOMIC DNA]</scope>
    <source>
        <strain evidence="4 5">DSM 1111</strain>
    </source>
</reference>
<dbReference type="Gene3D" id="3.20.20.70">
    <property type="entry name" value="Aldolase class I"/>
    <property type="match status" value="1"/>
</dbReference>
<dbReference type="EC" id="4.3.3.7" evidence="4"/>
<dbReference type="InterPro" id="IPR013785">
    <property type="entry name" value="Aldolase_TIM"/>
</dbReference>
<gene>
    <name evidence="4" type="ORF">J2045_004333</name>
</gene>
<name>A0ABU0GD54_9HYPH</name>
<dbReference type="PANTHER" id="PTHR12128:SF66">
    <property type="entry name" value="4-HYDROXY-2-OXOGLUTARATE ALDOLASE, MITOCHONDRIAL"/>
    <property type="match status" value="1"/>
</dbReference>
<evidence type="ECO:0000256" key="3">
    <source>
        <dbReference type="PIRNR" id="PIRNR001365"/>
    </source>
</evidence>
<dbReference type="InterPro" id="IPR002220">
    <property type="entry name" value="DapA-like"/>
</dbReference>
<dbReference type="EMBL" id="JAUSUW010000018">
    <property type="protein sequence ID" value="MDQ0423281.1"/>
    <property type="molecule type" value="Genomic_DNA"/>
</dbReference>
<evidence type="ECO:0000313" key="5">
    <source>
        <dbReference type="Proteomes" id="UP001238496"/>
    </source>
</evidence>
<dbReference type="Pfam" id="PF00701">
    <property type="entry name" value="DHDPS"/>
    <property type="match status" value="1"/>
</dbReference>
<dbReference type="CDD" id="cd00408">
    <property type="entry name" value="DHDPS-like"/>
    <property type="match status" value="1"/>
</dbReference>
<comment type="similarity">
    <text evidence="1 3">Belongs to the DapA family.</text>
</comment>
<organism evidence="4 5">
    <name type="scientific">Peteryoungia aggregata LMG 23059</name>
    <dbReference type="NCBI Taxonomy" id="1368425"/>
    <lineage>
        <taxon>Bacteria</taxon>
        <taxon>Pseudomonadati</taxon>
        <taxon>Pseudomonadota</taxon>
        <taxon>Alphaproteobacteria</taxon>
        <taxon>Hyphomicrobiales</taxon>
        <taxon>Rhizobiaceae</taxon>
        <taxon>Peteryoungia</taxon>
    </lineage>
</organism>
<dbReference type="PANTHER" id="PTHR12128">
    <property type="entry name" value="DIHYDRODIPICOLINATE SYNTHASE"/>
    <property type="match status" value="1"/>
</dbReference>
<evidence type="ECO:0000256" key="1">
    <source>
        <dbReference type="ARBA" id="ARBA00007592"/>
    </source>
</evidence>
<evidence type="ECO:0000256" key="2">
    <source>
        <dbReference type="ARBA" id="ARBA00023239"/>
    </source>
</evidence>
<protein>
    <submittedName>
        <fullName evidence="4">4-hydroxy-tetrahydrodipicolinate synthase</fullName>
        <ecNumber evidence="4">4.3.3.7</ecNumber>
    </submittedName>
</protein>
<dbReference type="GO" id="GO:0008840">
    <property type="term" value="F:4-hydroxy-tetrahydrodipicolinate synthase activity"/>
    <property type="evidence" value="ECO:0007669"/>
    <property type="project" value="UniProtKB-EC"/>
</dbReference>
<keyword evidence="2 3" id="KW-0456">Lyase</keyword>
<sequence length="300" mass="33446">MNRAPLKGIVPVVVVPMTRGGEPDVEGIHRHIEFLISAGVGGMWALGSASEDINMSVKQRLKVARATAEAVRGRVPVVMGSGLTSIGDILDYAEQLSDLEFHGLHVLPYDLKMGDARLIHLIETLADKLPWPLWMYHNPKRGRPFTDDIIGRVKGHHNVGGIKIGGYNLTELTRTMMHKSADFDVVGAGGGQLYQMLSLGAEAHTTSEASVFPERFIEVIEAFKQGEFSKARELQFNIIRFSKSLPRNENGEYCAEEKYMLQLRGMCDEWVNPLYRTLTDAEKAKVREALLAHGHEWARD</sequence>
<dbReference type="Proteomes" id="UP001238496">
    <property type="component" value="Unassembled WGS sequence"/>
</dbReference>
<dbReference type="PIRSF" id="PIRSF001365">
    <property type="entry name" value="DHDPS"/>
    <property type="match status" value="1"/>
</dbReference>
<dbReference type="SUPFAM" id="SSF51569">
    <property type="entry name" value="Aldolase"/>
    <property type="match status" value="1"/>
</dbReference>
<keyword evidence="5" id="KW-1185">Reference proteome</keyword>